<evidence type="ECO:0000313" key="1">
    <source>
        <dbReference type="EMBL" id="PFX33773.1"/>
    </source>
</evidence>
<accession>A0A2B4SXE4</accession>
<evidence type="ECO:0000313" key="2">
    <source>
        <dbReference type="Proteomes" id="UP000225706"/>
    </source>
</evidence>
<protein>
    <submittedName>
        <fullName evidence="1">Opioid growth factor receptor</fullName>
    </submittedName>
</protein>
<organism evidence="1 2">
    <name type="scientific">Stylophora pistillata</name>
    <name type="common">Smooth cauliflower coral</name>
    <dbReference type="NCBI Taxonomy" id="50429"/>
    <lineage>
        <taxon>Eukaryota</taxon>
        <taxon>Metazoa</taxon>
        <taxon>Cnidaria</taxon>
        <taxon>Anthozoa</taxon>
        <taxon>Hexacorallia</taxon>
        <taxon>Scleractinia</taxon>
        <taxon>Astrocoeniina</taxon>
        <taxon>Pocilloporidae</taxon>
        <taxon>Stylophora</taxon>
    </lineage>
</organism>
<comment type="caution">
    <text evidence="1">The sequence shown here is derived from an EMBL/GenBank/DDBJ whole genome shotgun (WGS) entry which is preliminary data.</text>
</comment>
<name>A0A2B4SXE4_STYPI</name>
<keyword evidence="2" id="KW-1185">Reference proteome</keyword>
<reference evidence="2" key="1">
    <citation type="journal article" date="2017" name="bioRxiv">
        <title>Comparative analysis of the genomes of Stylophora pistillata and Acropora digitifera provides evidence for extensive differences between species of corals.</title>
        <authorList>
            <person name="Voolstra C.R."/>
            <person name="Li Y."/>
            <person name="Liew Y.J."/>
            <person name="Baumgarten S."/>
            <person name="Zoccola D."/>
            <person name="Flot J.-F."/>
            <person name="Tambutte S."/>
            <person name="Allemand D."/>
            <person name="Aranda M."/>
        </authorList>
    </citation>
    <scope>NUCLEOTIDE SEQUENCE [LARGE SCALE GENOMIC DNA]</scope>
</reference>
<dbReference type="Proteomes" id="UP000225706">
    <property type="component" value="Unassembled WGS sequence"/>
</dbReference>
<proteinExistence type="predicted"/>
<keyword evidence="1" id="KW-0675">Receptor</keyword>
<sequence length="271" mass="29360">MPPDIPEEDRIDDKGEWQVGAVGGGWQVGANDAEGQVGAVGGGWQVGANDAEGQVGAVGGGWQVGANDAEGQVGAVGGGWQVGANDAEGQVGAVGGGWQVGANDAEGQVVAVGGGWWVRAFDKMWMLLTFLVVLAFLYEKGRQLLRALRLSWIAITRKGCVIHFSFHLYKIRGDRDASLTDLRDKDSAGCKVFKCSRTVFTSHTSLYLEMDQRKTPVEQKDDEIEHIHGTIIEEELFNMQEITQKLEDIKVLLSLLLLCLHLHSNAPFESD</sequence>
<dbReference type="AlphaFoldDB" id="A0A2B4SXE4"/>
<gene>
    <name evidence="1" type="primary">Ogfr</name>
    <name evidence="1" type="ORF">AWC38_SpisGene1316</name>
</gene>
<dbReference type="EMBL" id="LSMT01000009">
    <property type="protein sequence ID" value="PFX33773.1"/>
    <property type="molecule type" value="Genomic_DNA"/>
</dbReference>